<evidence type="ECO:0000256" key="1">
    <source>
        <dbReference type="ARBA" id="ARBA00022723"/>
    </source>
</evidence>
<dbReference type="InterPro" id="IPR002893">
    <property type="entry name" value="Znf_MYND"/>
</dbReference>
<evidence type="ECO:0000313" key="6">
    <source>
        <dbReference type="Proteomes" id="UP000504618"/>
    </source>
</evidence>
<dbReference type="AlphaFoldDB" id="A0A6J1PVW9"/>
<evidence type="ECO:0000256" key="4">
    <source>
        <dbReference type="PROSITE-ProRule" id="PRU00134"/>
    </source>
</evidence>
<accession>A0A6J1PVW9</accession>
<dbReference type="GO" id="GO:0008270">
    <property type="term" value="F:zinc ion binding"/>
    <property type="evidence" value="ECO:0007669"/>
    <property type="project" value="UniProtKB-KW"/>
</dbReference>
<feature type="non-terminal residue" evidence="7">
    <location>
        <position position="400"/>
    </location>
</feature>
<dbReference type="PROSITE" id="PS50865">
    <property type="entry name" value="ZF_MYND_2"/>
    <property type="match status" value="1"/>
</dbReference>
<dbReference type="Proteomes" id="UP000504618">
    <property type="component" value="Unplaced"/>
</dbReference>
<dbReference type="PANTHER" id="PTHR28069:SF2">
    <property type="entry name" value="GH20023P"/>
    <property type="match status" value="1"/>
</dbReference>
<evidence type="ECO:0000259" key="5">
    <source>
        <dbReference type="PROSITE" id="PS50865"/>
    </source>
</evidence>
<dbReference type="InterPro" id="IPR046824">
    <property type="entry name" value="Mss51-like_C"/>
</dbReference>
<dbReference type="GeneID" id="112455574"/>
<reference evidence="7" key="1">
    <citation type="submission" date="2025-08" db="UniProtKB">
        <authorList>
            <consortium name="RefSeq"/>
        </authorList>
    </citation>
    <scope>IDENTIFICATION</scope>
    <source>
        <tissue evidence="7">Whole body</tissue>
    </source>
</reference>
<keyword evidence="2 4" id="KW-0863">Zinc-finger</keyword>
<dbReference type="Gene3D" id="6.10.140.2220">
    <property type="match status" value="1"/>
</dbReference>
<organism evidence="6 7">
    <name type="scientific">Temnothorax curvispinosus</name>
    <dbReference type="NCBI Taxonomy" id="300111"/>
    <lineage>
        <taxon>Eukaryota</taxon>
        <taxon>Metazoa</taxon>
        <taxon>Ecdysozoa</taxon>
        <taxon>Arthropoda</taxon>
        <taxon>Hexapoda</taxon>
        <taxon>Insecta</taxon>
        <taxon>Pterygota</taxon>
        <taxon>Neoptera</taxon>
        <taxon>Endopterygota</taxon>
        <taxon>Hymenoptera</taxon>
        <taxon>Apocrita</taxon>
        <taxon>Aculeata</taxon>
        <taxon>Formicoidea</taxon>
        <taxon>Formicidae</taxon>
        <taxon>Myrmicinae</taxon>
        <taxon>Temnothorax</taxon>
    </lineage>
</organism>
<keyword evidence="3" id="KW-0862">Zinc</keyword>
<dbReference type="Pfam" id="PF01753">
    <property type="entry name" value="zf-MYND"/>
    <property type="match status" value="1"/>
</dbReference>
<sequence length="400" mass="46300">MWARLAEAMGLEYKEEKIPNAYNMWFYATMCHVCKGFGDGVLLKKCGGCRMISYCGQEHQKEHWKLHKPLCKAIQDVLRDYSMDNPIITVSSSGETLENERKKSYFMLLISNKLGRPLKFEEGQMFCFPRECLICHERNAQSLKDCRKCVASFCKNHVNGTEHKDICAPLELRFRSDLSAIRGETGPPDMRCYLRHVTDKGKFQNMKDFINAYWNISSDSEISRNILIGQHSLHLTRPLTLFHAMRLLNYVPKSKAIVIHVVGACYSEEFCLMGWEVLPRLIGTAMPVTIIMIGPELQLQINPEYVCNNRMLPENKHLTFDFYDMLYENYVRSPTFVKPNLVVGFDLGIQEHELGSSKETWAPSIKLIAKQNCPFILTCRFRLENFKKELDRINTILGRK</sequence>
<dbReference type="PANTHER" id="PTHR28069">
    <property type="entry name" value="GH20023P"/>
    <property type="match status" value="1"/>
</dbReference>
<dbReference type="RefSeq" id="XP_024873356.1">
    <property type="nucleotide sequence ID" value="XM_025017588.1"/>
</dbReference>
<feature type="domain" description="MYND-type" evidence="5">
    <location>
        <begin position="31"/>
        <end position="71"/>
    </location>
</feature>
<keyword evidence="1" id="KW-0479">Metal-binding</keyword>
<keyword evidence="6" id="KW-1185">Reference proteome</keyword>
<dbReference type="SUPFAM" id="SSF144232">
    <property type="entry name" value="HIT/MYND zinc finger-like"/>
    <property type="match status" value="1"/>
</dbReference>
<dbReference type="Pfam" id="PF20179">
    <property type="entry name" value="MSS51_C"/>
    <property type="match status" value="1"/>
</dbReference>
<evidence type="ECO:0000313" key="7">
    <source>
        <dbReference type="RefSeq" id="XP_024873356.1"/>
    </source>
</evidence>
<dbReference type="OrthoDB" id="5282002at2759"/>
<dbReference type="PROSITE" id="PS01360">
    <property type="entry name" value="ZF_MYND_1"/>
    <property type="match status" value="1"/>
</dbReference>
<protein>
    <submittedName>
        <fullName evidence="7">Uncharacterized protein LOC112455574</fullName>
    </submittedName>
</protein>
<gene>
    <name evidence="7" type="primary">LOC112455574</name>
</gene>
<evidence type="ECO:0000256" key="3">
    <source>
        <dbReference type="ARBA" id="ARBA00022833"/>
    </source>
</evidence>
<evidence type="ECO:0000256" key="2">
    <source>
        <dbReference type="ARBA" id="ARBA00022771"/>
    </source>
</evidence>
<proteinExistence type="predicted"/>
<name>A0A6J1PVW9_9HYME</name>